<proteinExistence type="predicted"/>
<dbReference type="Gene3D" id="3.30.70.330">
    <property type="match status" value="1"/>
</dbReference>
<reference evidence="1" key="1">
    <citation type="submission" date="2023-08" db="EMBL/GenBank/DDBJ databases">
        <authorList>
            <person name="Chen Y."/>
            <person name="Shah S."/>
            <person name="Dougan E. K."/>
            <person name="Thang M."/>
            <person name="Chan C."/>
        </authorList>
    </citation>
    <scope>NUCLEOTIDE SEQUENCE</scope>
</reference>
<evidence type="ECO:0008006" key="3">
    <source>
        <dbReference type="Google" id="ProtNLM"/>
    </source>
</evidence>
<dbReference type="Proteomes" id="UP001178507">
    <property type="component" value="Unassembled WGS sequence"/>
</dbReference>
<organism evidence="1 2">
    <name type="scientific">Effrenium voratum</name>
    <dbReference type="NCBI Taxonomy" id="2562239"/>
    <lineage>
        <taxon>Eukaryota</taxon>
        <taxon>Sar</taxon>
        <taxon>Alveolata</taxon>
        <taxon>Dinophyceae</taxon>
        <taxon>Suessiales</taxon>
        <taxon>Symbiodiniaceae</taxon>
        <taxon>Effrenium</taxon>
    </lineage>
</organism>
<name>A0AA36I8X7_9DINO</name>
<dbReference type="AlphaFoldDB" id="A0AA36I8X7"/>
<comment type="caution">
    <text evidence="1">The sequence shown here is derived from an EMBL/GenBank/DDBJ whole genome shotgun (WGS) entry which is preliminary data.</text>
</comment>
<evidence type="ECO:0000313" key="2">
    <source>
        <dbReference type="Proteomes" id="UP001178507"/>
    </source>
</evidence>
<gene>
    <name evidence="1" type="ORF">EVOR1521_LOCUS9744</name>
</gene>
<protein>
    <recommendedName>
        <fullName evidence="3">RRM domain-containing protein</fullName>
    </recommendedName>
</protein>
<keyword evidence="2" id="KW-1185">Reference proteome</keyword>
<evidence type="ECO:0000313" key="1">
    <source>
        <dbReference type="EMBL" id="CAJ1382358.1"/>
    </source>
</evidence>
<sequence length="348" mass="38020">MVASAVSNDLNLSNKVLFRGVPDSCSSEEVSALLQKFGPVECICYEKGKGGGSAEFLFCGSAESAEEESKRPNSSLVLAGQRVEIVRGAPRWEGSTDTGAFQQAFVTPKVSMDPLDTVIVRGQTSAAAIGMVAELAKSRTTTLVIWDRHHKPKDEVKVANLPKKIFKETFSEQEPDKEVMKRAGDYFPVGAPKCALVHLAEEKLKVATELAKPLSKVNDLMDFCRHNHLETMSNFNAFKIYQEWIHANRACTFVLIPPKLCYEWDDDLATCTTGSRRIVRGDPARRRDGSGWTLGLQMTHSAAAVNAALASATIMSVVTADDATRSNLAGRCLELSMPVFSTWTQGTK</sequence>
<dbReference type="InterPro" id="IPR012677">
    <property type="entry name" value="Nucleotide-bd_a/b_plait_sf"/>
</dbReference>
<accession>A0AA36I8X7</accession>
<dbReference type="EMBL" id="CAUJNA010000891">
    <property type="protein sequence ID" value="CAJ1382358.1"/>
    <property type="molecule type" value="Genomic_DNA"/>
</dbReference>